<dbReference type="RefSeq" id="WP_349246371.1">
    <property type="nucleotide sequence ID" value="NZ_JASCXX010000026.1"/>
</dbReference>
<dbReference type="Proteomes" id="UP001431776">
    <property type="component" value="Unassembled WGS sequence"/>
</dbReference>
<evidence type="ECO:0000313" key="2">
    <source>
        <dbReference type="EMBL" id="MDI6450964.1"/>
    </source>
</evidence>
<organism evidence="2 3">
    <name type="scientific">Anaerobaca lacustris</name>
    <dbReference type="NCBI Taxonomy" id="3044600"/>
    <lineage>
        <taxon>Bacteria</taxon>
        <taxon>Pseudomonadati</taxon>
        <taxon>Planctomycetota</taxon>
        <taxon>Phycisphaerae</taxon>
        <taxon>Sedimentisphaerales</taxon>
        <taxon>Anaerobacaceae</taxon>
        <taxon>Anaerobaca</taxon>
    </lineage>
</organism>
<feature type="chain" id="PRO_5043566293" description="Carboxypeptidase regulatory-like domain-containing protein" evidence="1">
    <location>
        <begin position="26"/>
        <end position="551"/>
    </location>
</feature>
<gene>
    <name evidence="2" type="ORF">QJ522_18025</name>
</gene>
<evidence type="ECO:0008006" key="4">
    <source>
        <dbReference type="Google" id="ProtNLM"/>
    </source>
</evidence>
<accession>A0AAW6U4Z4</accession>
<dbReference type="AlphaFoldDB" id="A0AAW6U4Z4"/>
<dbReference type="InterPro" id="IPR008969">
    <property type="entry name" value="CarboxyPept-like_regulatory"/>
</dbReference>
<keyword evidence="3" id="KW-1185">Reference proteome</keyword>
<dbReference type="SUPFAM" id="SSF49464">
    <property type="entry name" value="Carboxypeptidase regulatory domain-like"/>
    <property type="match status" value="1"/>
</dbReference>
<keyword evidence="1" id="KW-0732">Signal</keyword>
<evidence type="ECO:0000313" key="3">
    <source>
        <dbReference type="Proteomes" id="UP001431776"/>
    </source>
</evidence>
<feature type="signal peptide" evidence="1">
    <location>
        <begin position="1"/>
        <end position="25"/>
    </location>
</feature>
<reference evidence="2" key="1">
    <citation type="submission" date="2023-05" db="EMBL/GenBank/DDBJ databases">
        <title>Anaerotaeda fermentans gen. nov., sp. nov., a novel anaerobic planctomycete of the new family within the order Sedimentisphaerales isolated from Taman Peninsula, Russia.</title>
        <authorList>
            <person name="Khomyakova M.A."/>
            <person name="Merkel A.Y."/>
            <person name="Slobodkin A.I."/>
        </authorList>
    </citation>
    <scope>NUCLEOTIDE SEQUENCE</scope>
    <source>
        <strain evidence="2">M17dextr</strain>
    </source>
</reference>
<evidence type="ECO:0000256" key="1">
    <source>
        <dbReference type="SAM" id="SignalP"/>
    </source>
</evidence>
<name>A0AAW6U4Z4_9BACT</name>
<dbReference type="EMBL" id="JASCXX010000026">
    <property type="protein sequence ID" value="MDI6450964.1"/>
    <property type="molecule type" value="Genomic_DNA"/>
</dbReference>
<comment type="caution">
    <text evidence="2">The sequence shown here is derived from an EMBL/GenBank/DDBJ whole genome shotgun (WGS) entry which is preliminary data.</text>
</comment>
<protein>
    <recommendedName>
        <fullName evidence="4">Carboxypeptidase regulatory-like domain-containing protein</fullName>
    </recommendedName>
</protein>
<proteinExistence type="predicted"/>
<sequence length="551" mass="59249">MTRKKSAMVALSFCLLVLCGIAAEAAEPETDSLDRKTVTISGSVGLPGVTLVGLPSQPVSDARGLYAVQVPSGWSGTVEPRKAGYEFAPPSRTYERIASDCANQDYVPRVLAFTISGNAGLGGVTMEGLPGEPIADTDGFYSAMVEYGWSGVVRPKRGDRKFNPADRRYTMVSSDLTDEDYIPQTVVICDRIVAGTEPIAQVVVTAEPGGYTATTDAQGYYRIEVPYGWTGMLSMSKPGFEFDPPSIPFSRVTSDIDKTVPSGGDLLEPFPPRLDDVRPRRSAIPPVDGVLVIPTTSVAPDEFAETSEDIRVMQQILRDLLTEPRMILGVLQDYGDFLGGEGRRHEAFYLQGFGVLFVMEVDFPLSPVAVPGVESEPPSSAPVDPVWQRARQRLYAPPGGAYRSRTQPNQRQQMNFEQFKADLIDTLRHAANIRHVDPNEQVVLTVVGQAPDAGAPSRGGFSAGAGGYFEGGSYSYSGGSFGAGGGSSYADSRSYVRGTGSAQAVRRRPSAFGTPATTVLTIQAKKADVDAFAAGRIDAEQFRQRTKVFTY</sequence>